<accession>A0A6C2CBP0</accession>
<evidence type="ECO:0000313" key="1">
    <source>
        <dbReference type="EMBL" id="TYC50889.1"/>
    </source>
</evidence>
<dbReference type="RefSeq" id="WP_148621799.1">
    <property type="nucleotide sequence ID" value="NZ_SDGZ01000004.1"/>
</dbReference>
<protein>
    <submittedName>
        <fullName evidence="1">Uncharacterized protein</fullName>
    </submittedName>
</protein>
<comment type="caution">
    <text evidence="1">The sequence shown here is derived from an EMBL/GenBank/DDBJ whole genome shotgun (WGS) entry which is preliminary data.</text>
</comment>
<reference evidence="1 2" key="1">
    <citation type="submission" date="2019-01" db="EMBL/GenBank/DDBJ databases">
        <title>Weissella sp. nov., a novel lactic acid bacterium isolated from animal feces.</title>
        <authorList>
            <person name="Wang L.-T."/>
        </authorList>
    </citation>
    <scope>NUCLEOTIDE SEQUENCE [LARGE SCALE GENOMIC DNA]</scope>
    <source>
        <strain evidence="1 2">8H-2</strain>
    </source>
</reference>
<proteinExistence type="predicted"/>
<dbReference type="AlphaFoldDB" id="A0A6C2CBP0"/>
<dbReference type="EMBL" id="SDGZ01000004">
    <property type="protein sequence ID" value="TYC50889.1"/>
    <property type="molecule type" value="Genomic_DNA"/>
</dbReference>
<keyword evidence="2" id="KW-1185">Reference proteome</keyword>
<gene>
    <name evidence="1" type="ORF">ESZ50_01345</name>
</gene>
<dbReference type="OrthoDB" id="2224466at2"/>
<organism evidence="1 2">
    <name type="scientific">Weissella muntiaci</name>
    <dbReference type="NCBI Taxonomy" id="2508881"/>
    <lineage>
        <taxon>Bacteria</taxon>
        <taxon>Bacillati</taxon>
        <taxon>Bacillota</taxon>
        <taxon>Bacilli</taxon>
        <taxon>Lactobacillales</taxon>
        <taxon>Lactobacillaceae</taxon>
        <taxon>Weissella</taxon>
    </lineage>
</organism>
<name>A0A6C2CBP0_9LACO</name>
<sequence>MYKGQRKQAQKYHQEEFRIPFVIYKKGERISQTGYGYKLNKIAKGLGLVYAPSAKDRDILGDRLTSTSFTLIMPQQNGLLISSDTLIKIDEPRLISDGFFDVIEVLPDIQNGRYMKLLVNRTKQGNKFEVVEDE</sequence>
<dbReference type="Proteomes" id="UP000371977">
    <property type="component" value="Unassembled WGS sequence"/>
</dbReference>
<evidence type="ECO:0000313" key="2">
    <source>
        <dbReference type="Proteomes" id="UP000371977"/>
    </source>
</evidence>